<dbReference type="SUPFAM" id="SSF103473">
    <property type="entry name" value="MFS general substrate transporter"/>
    <property type="match status" value="1"/>
</dbReference>
<proteinExistence type="predicted"/>
<dbReference type="PANTHER" id="PTHR23522">
    <property type="entry name" value="BLL5896 PROTEIN"/>
    <property type="match status" value="1"/>
</dbReference>
<dbReference type="PANTHER" id="PTHR23522:SF10">
    <property type="entry name" value="3-PHENYLPROPIONIC ACID TRANSPORTER-RELATED"/>
    <property type="match status" value="1"/>
</dbReference>
<evidence type="ECO:0000256" key="8">
    <source>
        <dbReference type="SAM" id="Phobius"/>
    </source>
</evidence>
<keyword evidence="3" id="KW-1003">Cell membrane</keyword>
<evidence type="ECO:0000256" key="4">
    <source>
        <dbReference type="ARBA" id="ARBA00022519"/>
    </source>
</evidence>
<reference evidence="10 11" key="1">
    <citation type="submission" date="2016-07" db="EMBL/GenBank/DDBJ databases">
        <title>Pervasive Adenine N6-methylation of Active Genes in Fungi.</title>
        <authorList>
            <consortium name="DOE Joint Genome Institute"/>
            <person name="Mondo S.J."/>
            <person name="Dannebaum R.O."/>
            <person name="Kuo R.C."/>
            <person name="Labutti K."/>
            <person name="Haridas S."/>
            <person name="Kuo A."/>
            <person name="Salamov A."/>
            <person name="Ahrendt S.R."/>
            <person name="Lipzen A."/>
            <person name="Sullivan W."/>
            <person name="Andreopoulos W.B."/>
            <person name="Clum A."/>
            <person name="Lindquist E."/>
            <person name="Daum C."/>
            <person name="Ramamoorthy G.K."/>
            <person name="Gryganskyi A."/>
            <person name="Culley D."/>
            <person name="Magnuson J.K."/>
            <person name="James T.Y."/>
            <person name="O'Malley M.A."/>
            <person name="Stajich J.E."/>
            <person name="Spatafora J.W."/>
            <person name="Visel A."/>
            <person name="Grigoriev I.V."/>
        </authorList>
    </citation>
    <scope>NUCLEOTIDE SEQUENCE [LARGE SCALE GENOMIC DNA]</scope>
    <source>
        <strain evidence="10 11">NRRL 3301</strain>
    </source>
</reference>
<keyword evidence="5 8" id="KW-0812">Transmembrane</keyword>
<organism evidence="10 11">
    <name type="scientific">Hesseltinella vesiculosa</name>
    <dbReference type="NCBI Taxonomy" id="101127"/>
    <lineage>
        <taxon>Eukaryota</taxon>
        <taxon>Fungi</taxon>
        <taxon>Fungi incertae sedis</taxon>
        <taxon>Mucoromycota</taxon>
        <taxon>Mucoromycotina</taxon>
        <taxon>Mucoromycetes</taxon>
        <taxon>Mucorales</taxon>
        <taxon>Cunninghamellaceae</taxon>
        <taxon>Hesseltinella</taxon>
    </lineage>
</organism>
<evidence type="ECO:0000313" key="11">
    <source>
        <dbReference type="Proteomes" id="UP000242146"/>
    </source>
</evidence>
<evidence type="ECO:0000256" key="3">
    <source>
        <dbReference type="ARBA" id="ARBA00022475"/>
    </source>
</evidence>
<dbReference type="Proteomes" id="UP000242146">
    <property type="component" value="Unassembled WGS sequence"/>
</dbReference>
<feature type="transmembrane region" description="Helical" evidence="8">
    <location>
        <begin position="23"/>
        <end position="44"/>
    </location>
</feature>
<evidence type="ECO:0000256" key="6">
    <source>
        <dbReference type="ARBA" id="ARBA00022989"/>
    </source>
</evidence>
<protein>
    <recommendedName>
        <fullName evidence="9">Major facilitator superfamily associated domain-containing protein</fullName>
    </recommendedName>
</protein>
<dbReference type="OrthoDB" id="5989317at2759"/>
<keyword evidence="6 8" id="KW-1133">Transmembrane helix</keyword>
<dbReference type="EMBL" id="MCGT01000007">
    <property type="protein sequence ID" value="ORX58299.1"/>
    <property type="molecule type" value="Genomic_DNA"/>
</dbReference>
<evidence type="ECO:0000256" key="1">
    <source>
        <dbReference type="ARBA" id="ARBA00004429"/>
    </source>
</evidence>
<evidence type="ECO:0000313" key="10">
    <source>
        <dbReference type="EMBL" id="ORX58299.1"/>
    </source>
</evidence>
<feature type="transmembrane region" description="Helical" evidence="8">
    <location>
        <begin position="65"/>
        <end position="87"/>
    </location>
</feature>
<dbReference type="InterPro" id="IPR036259">
    <property type="entry name" value="MFS_trans_sf"/>
</dbReference>
<dbReference type="AlphaFoldDB" id="A0A1X2GPD7"/>
<dbReference type="Pfam" id="PF12832">
    <property type="entry name" value="MFS_1_like"/>
    <property type="match status" value="1"/>
</dbReference>
<feature type="domain" description="Major facilitator superfamily associated" evidence="9">
    <location>
        <begin position="25"/>
        <end position="93"/>
    </location>
</feature>
<evidence type="ECO:0000256" key="2">
    <source>
        <dbReference type="ARBA" id="ARBA00022448"/>
    </source>
</evidence>
<keyword evidence="4" id="KW-0997">Cell inner membrane</keyword>
<gene>
    <name evidence="10" type="ORF">DM01DRAFT_1223004</name>
</gene>
<keyword evidence="7 8" id="KW-0472">Membrane</keyword>
<evidence type="ECO:0000259" key="9">
    <source>
        <dbReference type="Pfam" id="PF12832"/>
    </source>
</evidence>
<dbReference type="GO" id="GO:0005886">
    <property type="term" value="C:plasma membrane"/>
    <property type="evidence" value="ECO:0007669"/>
    <property type="project" value="UniProtKB-SubCell"/>
</dbReference>
<comment type="caution">
    <text evidence="10">The sequence shown here is derived from an EMBL/GenBank/DDBJ whole genome shotgun (WGS) entry which is preliminary data.</text>
</comment>
<comment type="subcellular location">
    <subcellularLocation>
        <location evidence="1">Cell inner membrane</location>
        <topology evidence="1">Multi-pass membrane protein</topology>
    </subcellularLocation>
</comment>
<keyword evidence="2" id="KW-0813">Transport</keyword>
<dbReference type="InterPro" id="IPR024989">
    <property type="entry name" value="MFS_assoc_dom"/>
</dbReference>
<sequence>MIVVHGGFVFRNTVFMMLQPNHLPSMICALVLQSLNGCCYALLWSTAVAQVDGYFADDQRAMAQGILAACFSGLGYGLGCVLSGLVYDPFGHQGLLLTSSSVAIIGYLVFVFGK</sequence>
<dbReference type="Gene3D" id="1.20.1250.20">
    <property type="entry name" value="MFS general substrate transporter like domains"/>
    <property type="match status" value="1"/>
</dbReference>
<evidence type="ECO:0000256" key="5">
    <source>
        <dbReference type="ARBA" id="ARBA00022692"/>
    </source>
</evidence>
<name>A0A1X2GPD7_9FUNG</name>
<feature type="transmembrane region" description="Helical" evidence="8">
    <location>
        <begin position="93"/>
        <end position="113"/>
    </location>
</feature>
<evidence type="ECO:0000256" key="7">
    <source>
        <dbReference type="ARBA" id="ARBA00023136"/>
    </source>
</evidence>
<keyword evidence="11" id="KW-1185">Reference proteome</keyword>
<accession>A0A1X2GPD7</accession>